<dbReference type="InterPro" id="IPR052716">
    <property type="entry name" value="MOSC_domain"/>
</dbReference>
<proteinExistence type="predicted"/>
<dbReference type="RefSeq" id="WP_263954367.1">
    <property type="nucleotide sequence ID" value="NZ_JAOYFC010000002.1"/>
</dbReference>
<dbReference type="PROSITE" id="PS51340">
    <property type="entry name" value="MOSC"/>
    <property type="match status" value="1"/>
</dbReference>
<dbReference type="SUPFAM" id="SSF50800">
    <property type="entry name" value="PK beta-barrel domain-like"/>
    <property type="match status" value="1"/>
</dbReference>
<organism evidence="2 3">
    <name type="scientific">Halocynthiibacter halioticoli</name>
    <dbReference type="NCBI Taxonomy" id="2986804"/>
    <lineage>
        <taxon>Bacteria</taxon>
        <taxon>Pseudomonadati</taxon>
        <taxon>Pseudomonadota</taxon>
        <taxon>Alphaproteobacteria</taxon>
        <taxon>Rhodobacterales</taxon>
        <taxon>Paracoccaceae</taxon>
        <taxon>Halocynthiibacter</taxon>
    </lineage>
</organism>
<dbReference type="Proteomes" id="UP001208041">
    <property type="component" value="Unassembled WGS sequence"/>
</dbReference>
<dbReference type="GO" id="GO:0003824">
    <property type="term" value="F:catalytic activity"/>
    <property type="evidence" value="ECO:0007669"/>
    <property type="project" value="InterPro"/>
</dbReference>
<evidence type="ECO:0000259" key="1">
    <source>
        <dbReference type="PROSITE" id="PS51340"/>
    </source>
</evidence>
<dbReference type="EMBL" id="JAOYFC010000002">
    <property type="protein sequence ID" value="MCV6825491.1"/>
    <property type="molecule type" value="Genomic_DNA"/>
</dbReference>
<dbReference type="GO" id="GO:0030170">
    <property type="term" value="F:pyridoxal phosphate binding"/>
    <property type="evidence" value="ECO:0007669"/>
    <property type="project" value="InterPro"/>
</dbReference>
<feature type="domain" description="MOSC" evidence="1">
    <location>
        <begin position="110"/>
        <end position="251"/>
    </location>
</feature>
<reference evidence="2" key="1">
    <citation type="submission" date="2022-10" db="EMBL/GenBank/DDBJ databases">
        <authorList>
            <person name="Yue Y."/>
        </authorList>
    </citation>
    <scope>NUCLEOTIDE SEQUENCE</scope>
    <source>
        <strain evidence="2">Z654</strain>
    </source>
</reference>
<keyword evidence="3" id="KW-1185">Reference proteome</keyword>
<dbReference type="InterPro" id="IPR011037">
    <property type="entry name" value="Pyrv_Knase-like_insert_dom_sf"/>
</dbReference>
<sequence>MTTASPSLAQIWRHPIKAHGAEALETVNLTAGETLPWDRVWAVPHEAAKTDGTNWVSCRNFSRGAGVPKLMAIDATLDAAKQVITLTHPDLSPISFSPDQQAAEFLNWVSSLTPEGRPRPTGIIRASGQGMTDQSKPWLSILNLASLRDLSEKLGQPLDPRRFRGNLWIDGIPAWSERDLLGKAIRIGNVELNVTEHIGRCRATEANPDTGDRDLDTLGALKQNWGHTDFGVFAEVTKGGTISVSDKVEIQ</sequence>
<dbReference type="PANTHER" id="PTHR36930:SF1">
    <property type="entry name" value="MOSC DOMAIN-CONTAINING PROTEIN"/>
    <property type="match status" value="1"/>
</dbReference>
<dbReference type="Pfam" id="PF03476">
    <property type="entry name" value="MOSC_N"/>
    <property type="match status" value="1"/>
</dbReference>
<gene>
    <name evidence="2" type="ORF">OH136_13100</name>
</gene>
<dbReference type="GO" id="GO:0030151">
    <property type="term" value="F:molybdenum ion binding"/>
    <property type="evidence" value="ECO:0007669"/>
    <property type="project" value="InterPro"/>
</dbReference>
<evidence type="ECO:0000313" key="2">
    <source>
        <dbReference type="EMBL" id="MCV6825491.1"/>
    </source>
</evidence>
<dbReference type="Pfam" id="PF03473">
    <property type="entry name" value="MOSC"/>
    <property type="match status" value="1"/>
</dbReference>
<dbReference type="InterPro" id="IPR005302">
    <property type="entry name" value="MoCF_Sase_C"/>
</dbReference>
<accession>A0AAE3LTP4</accession>
<name>A0AAE3LTP4_9RHOB</name>
<dbReference type="AlphaFoldDB" id="A0AAE3LTP4"/>
<dbReference type="Gene3D" id="2.40.33.20">
    <property type="entry name" value="PK beta-barrel domain-like"/>
    <property type="match status" value="1"/>
</dbReference>
<dbReference type="PANTHER" id="PTHR36930">
    <property type="entry name" value="METAL-SULFUR CLUSTER BIOSYNTHESIS PROTEINS YUAD-RELATED"/>
    <property type="match status" value="1"/>
</dbReference>
<evidence type="ECO:0000313" key="3">
    <source>
        <dbReference type="Proteomes" id="UP001208041"/>
    </source>
</evidence>
<dbReference type="InterPro" id="IPR005303">
    <property type="entry name" value="MOCOS_middle"/>
</dbReference>
<comment type="caution">
    <text evidence="2">The sequence shown here is derived from an EMBL/GenBank/DDBJ whole genome shotgun (WGS) entry which is preliminary data.</text>
</comment>
<protein>
    <submittedName>
        <fullName evidence="2">MOSC domain-containing protein</fullName>
    </submittedName>
</protein>